<dbReference type="Proteomes" id="UP000178774">
    <property type="component" value="Unassembled WGS sequence"/>
</dbReference>
<evidence type="ECO:0000313" key="2">
    <source>
        <dbReference type="Proteomes" id="UP000178774"/>
    </source>
</evidence>
<name>A0A1G2HUV5_9BACT</name>
<proteinExistence type="predicted"/>
<accession>A0A1G2HUV5</accession>
<protein>
    <submittedName>
        <fullName evidence="1">Uncharacterized protein</fullName>
    </submittedName>
</protein>
<sequence length="62" mass="7268">MQDDLDPWDPKIDDKFSKLVQDLRRQLREAKESRQIVRVKRQTVCNDSALASIHDHVALEIP</sequence>
<organism evidence="1 2">
    <name type="scientific">Candidatus Staskawiczbacteria bacterium RIFCSPHIGHO2_01_FULL_41_41</name>
    <dbReference type="NCBI Taxonomy" id="1802203"/>
    <lineage>
        <taxon>Bacteria</taxon>
        <taxon>Candidatus Staskawicziibacteriota</taxon>
    </lineage>
</organism>
<gene>
    <name evidence="1" type="ORF">A2822_04600</name>
</gene>
<dbReference type="AlphaFoldDB" id="A0A1G2HUV5"/>
<evidence type="ECO:0000313" key="1">
    <source>
        <dbReference type="EMBL" id="OGZ66312.1"/>
    </source>
</evidence>
<dbReference type="EMBL" id="MHOP01000006">
    <property type="protein sequence ID" value="OGZ66312.1"/>
    <property type="molecule type" value="Genomic_DNA"/>
</dbReference>
<comment type="caution">
    <text evidence="1">The sequence shown here is derived from an EMBL/GenBank/DDBJ whole genome shotgun (WGS) entry which is preliminary data.</text>
</comment>
<reference evidence="1 2" key="1">
    <citation type="journal article" date="2016" name="Nat. Commun.">
        <title>Thousands of microbial genomes shed light on interconnected biogeochemical processes in an aquifer system.</title>
        <authorList>
            <person name="Anantharaman K."/>
            <person name="Brown C.T."/>
            <person name="Hug L.A."/>
            <person name="Sharon I."/>
            <person name="Castelle C.J."/>
            <person name="Probst A.J."/>
            <person name="Thomas B.C."/>
            <person name="Singh A."/>
            <person name="Wilkins M.J."/>
            <person name="Karaoz U."/>
            <person name="Brodie E.L."/>
            <person name="Williams K.H."/>
            <person name="Hubbard S.S."/>
            <person name="Banfield J.F."/>
        </authorList>
    </citation>
    <scope>NUCLEOTIDE SEQUENCE [LARGE SCALE GENOMIC DNA]</scope>
</reference>